<protein>
    <submittedName>
        <fullName evidence="2">Uncharacterized protein</fullName>
    </submittedName>
</protein>
<organism evidence="2 3">
    <name type="scientific">Mariniblastus fucicola</name>
    <dbReference type="NCBI Taxonomy" id="980251"/>
    <lineage>
        <taxon>Bacteria</taxon>
        <taxon>Pseudomonadati</taxon>
        <taxon>Planctomycetota</taxon>
        <taxon>Planctomycetia</taxon>
        <taxon>Pirellulales</taxon>
        <taxon>Pirellulaceae</taxon>
        <taxon>Mariniblastus</taxon>
    </lineage>
</organism>
<reference evidence="2 3" key="1">
    <citation type="submission" date="2019-08" db="EMBL/GenBank/DDBJ databases">
        <title>Deep-cultivation of Planctomycetes and their phenomic and genomic characterization uncovers novel biology.</title>
        <authorList>
            <person name="Wiegand S."/>
            <person name="Jogler M."/>
            <person name="Boedeker C."/>
            <person name="Pinto D."/>
            <person name="Vollmers J."/>
            <person name="Rivas-Marin E."/>
            <person name="Kohn T."/>
            <person name="Peeters S.H."/>
            <person name="Heuer A."/>
            <person name="Rast P."/>
            <person name="Oberbeckmann S."/>
            <person name="Bunk B."/>
            <person name="Jeske O."/>
            <person name="Meyerdierks A."/>
            <person name="Storesund J.E."/>
            <person name="Kallscheuer N."/>
            <person name="Luecker S."/>
            <person name="Lage O.M."/>
            <person name="Pohl T."/>
            <person name="Merkel B.J."/>
            <person name="Hornburger P."/>
            <person name="Mueller R.-W."/>
            <person name="Bruemmer F."/>
            <person name="Labrenz M."/>
            <person name="Spormann A.M."/>
            <person name="Op den Camp H."/>
            <person name="Overmann J."/>
            <person name="Amann R."/>
            <person name="Jetten M.S.M."/>
            <person name="Mascher T."/>
            <person name="Medema M.H."/>
            <person name="Devos D.P."/>
            <person name="Kaster A.-K."/>
            <person name="Ovreas L."/>
            <person name="Rohde M."/>
            <person name="Galperin M.Y."/>
            <person name="Jogler C."/>
        </authorList>
    </citation>
    <scope>NUCLEOTIDE SEQUENCE [LARGE SCALE GENOMIC DNA]</scope>
    <source>
        <strain evidence="2 3">FC18</strain>
    </source>
</reference>
<accession>A0A5B9PHA5</accession>
<evidence type="ECO:0000313" key="1">
    <source>
        <dbReference type="EMBL" id="QEG21970.1"/>
    </source>
</evidence>
<dbReference type="AlphaFoldDB" id="A0A5B9PHA5"/>
<dbReference type="EMBL" id="CP042912">
    <property type="protein sequence ID" value="QEG21970.1"/>
    <property type="molecule type" value="Genomic_DNA"/>
</dbReference>
<dbReference type="Proteomes" id="UP000322214">
    <property type="component" value="Chromosome"/>
</dbReference>
<evidence type="ECO:0000313" key="3">
    <source>
        <dbReference type="Proteomes" id="UP000322214"/>
    </source>
</evidence>
<gene>
    <name evidence="1" type="ORF">MFFC18_18310</name>
    <name evidence="2" type="ORF">MFFC18_21170</name>
</gene>
<name>A0A5B9PHA5_9BACT</name>
<proteinExistence type="predicted"/>
<dbReference type="EMBL" id="CP042912">
    <property type="protein sequence ID" value="QEG22241.1"/>
    <property type="molecule type" value="Genomic_DNA"/>
</dbReference>
<keyword evidence="3" id="KW-1185">Reference proteome</keyword>
<evidence type="ECO:0000313" key="2">
    <source>
        <dbReference type="EMBL" id="QEG22241.1"/>
    </source>
</evidence>
<dbReference type="KEGG" id="mff:MFFC18_21170"/>
<dbReference type="KEGG" id="mff:MFFC18_18310"/>
<sequence>MYSKLDRKRIRKLADTAHERLLLGELSKLRAGIESVENGEISAIEMNHRIHVFHNGISRELYKRFTGSASEFAVFRAYIDGALTDIDFAGASNTIISERDQFILLHKDMQDDA</sequence>